<evidence type="ECO:0000313" key="2">
    <source>
        <dbReference type="EMBL" id="CDW87179.1"/>
    </source>
</evidence>
<dbReference type="EMBL" id="CCKQ01015364">
    <property type="protein sequence ID" value="CDW87179.1"/>
    <property type="molecule type" value="Genomic_DNA"/>
</dbReference>
<dbReference type="InParanoid" id="A0A078AYD7"/>
<proteinExistence type="predicted"/>
<dbReference type="Proteomes" id="UP000039865">
    <property type="component" value="Unassembled WGS sequence"/>
</dbReference>
<feature type="chain" id="PRO_5001729732" description="Apple domain-containing protein" evidence="1">
    <location>
        <begin position="28"/>
        <end position="91"/>
    </location>
</feature>
<gene>
    <name evidence="2" type="primary">Contig7895.g8431</name>
    <name evidence="2" type="ORF">STYLEM_16282</name>
</gene>
<name>A0A078AYD7_STYLE</name>
<keyword evidence="1" id="KW-0732">Signal</keyword>
<evidence type="ECO:0000256" key="1">
    <source>
        <dbReference type="SAM" id="SignalP"/>
    </source>
</evidence>
<sequence length="91" mass="10295">MKIRMPPISILQIIAIIALILFQNVASINIRSMEQQTALSDYKVLLYTNFLKITTCQDACKEKSNQNGICRKFTVKAGGKDAERFICVQNK</sequence>
<evidence type="ECO:0008006" key="4">
    <source>
        <dbReference type="Google" id="ProtNLM"/>
    </source>
</evidence>
<keyword evidence="3" id="KW-1185">Reference proteome</keyword>
<protein>
    <recommendedName>
        <fullName evidence="4">Apple domain-containing protein</fullName>
    </recommendedName>
</protein>
<feature type="signal peptide" evidence="1">
    <location>
        <begin position="1"/>
        <end position="27"/>
    </location>
</feature>
<dbReference type="AlphaFoldDB" id="A0A078AYD7"/>
<organism evidence="2 3">
    <name type="scientific">Stylonychia lemnae</name>
    <name type="common">Ciliate</name>
    <dbReference type="NCBI Taxonomy" id="5949"/>
    <lineage>
        <taxon>Eukaryota</taxon>
        <taxon>Sar</taxon>
        <taxon>Alveolata</taxon>
        <taxon>Ciliophora</taxon>
        <taxon>Intramacronucleata</taxon>
        <taxon>Spirotrichea</taxon>
        <taxon>Stichotrichia</taxon>
        <taxon>Sporadotrichida</taxon>
        <taxon>Oxytrichidae</taxon>
        <taxon>Stylonychinae</taxon>
        <taxon>Stylonychia</taxon>
    </lineage>
</organism>
<reference evidence="2 3" key="1">
    <citation type="submission" date="2014-06" db="EMBL/GenBank/DDBJ databases">
        <authorList>
            <person name="Swart Estienne"/>
        </authorList>
    </citation>
    <scope>NUCLEOTIDE SEQUENCE [LARGE SCALE GENOMIC DNA]</scope>
    <source>
        <strain evidence="2 3">130c</strain>
    </source>
</reference>
<accession>A0A078AYD7</accession>
<evidence type="ECO:0000313" key="3">
    <source>
        <dbReference type="Proteomes" id="UP000039865"/>
    </source>
</evidence>